<evidence type="ECO:0000256" key="3">
    <source>
        <dbReference type="ARBA" id="ARBA00018769"/>
    </source>
</evidence>
<keyword evidence="9" id="KW-0521">NADP</keyword>
<feature type="non-terminal residue" evidence="17">
    <location>
        <position position="1"/>
    </location>
</feature>
<evidence type="ECO:0000256" key="4">
    <source>
        <dbReference type="ARBA" id="ARBA00022450"/>
    </source>
</evidence>
<dbReference type="GO" id="GO:0006633">
    <property type="term" value="P:fatty acid biosynthetic process"/>
    <property type="evidence" value="ECO:0007669"/>
    <property type="project" value="UniProtKB-KW"/>
</dbReference>
<feature type="compositionally biased region" description="Low complexity" evidence="15">
    <location>
        <begin position="144"/>
        <end position="164"/>
    </location>
</feature>
<evidence type="ECO:0000256" key="13">
    <source>
        <dbReference type="ARBA" id="ARBA00023268"/>
    </source>
</evidence>
<keyword evidence="11" id="KW-0443">Lipid metabolism</keyword>
<dbReference type="Proteomes" id="UP000499080">
    <property type="component" value="Unassembled WGS sequence"/>
</dbReference>
<dbReference type="EC" id="2.3.1.85" evidence="2"/>
<dbReference type="PROSITE" id="PS50075">
    <property type="entry name" value="CARRIER"/>
    <property type="match status" value="1"/>
</dbReference>
<evidence type="ECO:0000313" key="17">
    <source>
        <dbReference type="EMBL" id="GBM20156.1"/>
    </source>
</evidence>
<evidence type="ECO:0000256" key="12">
    <source>
        <dbReference type="ARBA" id="ARBA00023160"/>
    </source>
</evidence>
<keyword evidence="12" id="KW-0275">Fatty acid biosynthesis</keyword>
<dbReference type="OrthoDB" id="6433541at2759"/>
<keyword evidence="18" id="KW-1185">Reference proteome</keyword>
<evidence type="ECO:0000256" key="7">
    <source>
        <dbReference type="ARBA" id="ARBA00022679"/>
    </source>
</evidence>
<keyword evidence="7" id="KW-0808">Transferase</keyword>
<evidence type="ECO:0000256" key="11">
    <source>
        <dbReference type="ARBA" id="ARBA00023098"/>
    </source>
</evidence>
<evidence type="ECO:0000256" key="14">
    <source>
        <dbReference type="ARBA" id="ARBA00044883"/>
    </source>
</evidence>
<dbReference type="PANTHER" id="PTHR43775">
    <property type="entry name" value="FATTY ACID SYNTHASE"/>
    <property type="match status" value="1"/>
</dbReference>
<dbReference type="GO" id="GO:0031177">
    <property type="term" value="F:phosphopantetheine binding"/>
    <property type="evidence" value="ECO:0007669"/>
    <property type="project" value="InterPro"/>
</dbReference>
<dbReference type="FunFam" id="1.10.1200.10:FF:000013">
    <property type="entry name" value="Fatty acid synthase"/>
    <property type="match status" value="1"/>
</dbReference>
<organism evidence="17 18">
    <name type="scientific">Araneus ventricosus</name>
    <name type="common">Orbweaver spider</name>
    <name type="synonym">Epeira ventricosa</name>
    <dbReference type="NCBI Taxonomy" id="182803"/>
    <lineage>
        <taxon>Eukaryota</taxon>
        <taxon>Metazoa</taxon>
        <taxon>Ecdysozoa</taxon>
        <taxon>Arthropoda</taxon>
        <taxon>Chelicerata</taxon>
        <taxon>Arachnida</taxon>
        <taxon>Araneae</taxon>
        <taxon>Araneomorphae</taxon>
        <taxon>Entelegynae</taxon>
        <taxon>Araneoidea</taxon>
        <taxon>Araneidae</taxon>
        <taxon>Araneus</taxon>
    </lineage>
</organism>
<accession>A0A4Y2DVX3</accession>
<dbReference type="GO" id="GO:0016491">
    <property type="term" value="F:oxidoreductase activity"/>
    <property type="evidence" value="ECO:0007669"/>
    <property type="project" value="UniProtKB-KW"/>
</dbReference>
<keyword evidence="6" id="KW-0597">Phosphoprotein</keyword>
<dbReference type="InterPro" id="IPR001031">
    <property type="entry name" value="Thioesterase"/>
</dbReference>
<evidence type="ECO:0000256" key="9">
    <source>
        <dbReference type="ARBA" id="ARBA00022857"/>
    </source>
</evidence>
<dbReference type="PANTHER" id="PTHR43775:SF7">
    <property type="entry name" value="FATTY ACID SYNTHASE"/>
    <property type="match status" value="1"/>
</dbReference>
<feature type="region of interest" description="Disordered" evidence="15">
    <location>
        <begin position="139"/>
        <end position="168"/>
    </location>
</feature>
<keyword evidence="13" id="KW-0511">Multifunctional enzyme</keyword>
<dbReference type="InterPro" id="IPR036736">
    <property type="entry name" value="ACP-like_sf"/>
</dbReference>
<evidence type="ECO:0000259" key="16">
    <source>
        <dbReference type="PROSITE" id="PS50075"/>
    </source>
</evidence>
<protein>
    <recommendedName>
        <fullName evidence="3">Fatty acid synthase</fullName>
        <ecNumber evidence="2">2.3.1.85</ecNumber>
        <ecNumber evidence="1">3.1.2.14</ecNumber>
    </recommendedName>
</protein>
<evidence type="ECO:0000313" key="18">
    <source>
        <dbReference type="Proteomes" id="UP000499080"/>
    </source>
</evidence>
<evidence type="ECO:0000256" key="5">
    <source>
        <dbReference type="ARBA" id="ARBA00022516"/>
    </source>
</evidence>
<dbReference type="Gene3D" id="1.10.1200.10">
    <property type="entry name" value="ACP-like"/>
    <property type="match status" value="1"/>
</dbReference>
<proteinExistence type="predicted"/>
<keyword evidence="10" id="KW-0560">Oxidoreductase</keyword>
<evidence type="ECO:0000256" key="6">
    <source>
        <dbReference type="ARBA" id="ARBA00022553"/>
    </source>
</evidence>
<evidence type="ECO:0000256" key="10">
    <source>
        <dbReference type="ARBA" id="ARBA00023002"/>
    </source>
</evidence>
<comment type="catalytic activity">
    <reaction evidence="14">
        <text>acetyl-CoA + n malonyl-CoA + 2n NADPH + 2n H(+) = a long-chain fatty acid + (n+1) CoA + n CO2 + 2n NADP(+).</text>
        <dbReference type="EC" id="2.3.1.85"/>
    </reaction>
</comment>
<dbReference type="Gene3D" id="3.40.50.1820">
    <property type="entry name" value="alpha/beta hydrolase"/>
    <property type="match status" value="1"/>
</dbReference>
<dbReference type="EMBL" id="BGPR01090654">
    <property type="protein sequence ID" value="GBM20156.1"/>
    <property type="molecule type" value="Genomic_DNA"/>
</dbReference>
<dbReference type="SUPFAM" id="SSF47336">
    <property type="entry name" value="ACP-like"/>
    <property type="match status" value="1"/>
</dbReference>
<evidence type="ECO:0000256" key="1">
    <source>
        <dbReference type="ARBA" id="ARBA00012480"/>
    </source>
</evidence>
<sequence>LAIQWGAIGDVGVIEVTIGSDVAIGGTIPQSINSCLTVLDKFLQQNRPVVSSFVPYQPSETTTRKDLKHNVLSAIGNIFGIKDMSAINTETSLGELGMDSLMAIEVKQFLERDFDLVLAISELRQLKVKDLKKLEGASEKKKTTITSESKTKPTSGSTSKSNPKVTEKIPGHFSSLSSKQLVPVEPIIQMNFLKTGIPLFLVHPIEGSVAMLNSLAQQINLPVYGIQCTPEAPSESIELLAAWYWKLIKTLNISNTICLAGYSFGGSVAFEMCLQAERDPEKHAKVRHLIMLDGSPALMTAFTGKRKSYFRNDSIVEDETQALCSYVLQFVDINMMEEAQDFLGTLDDKDFDDIEDELLILPPHTDALIDTENIEISSTRKMEETMCDAQCITNVH</sequence>
<dbReference type="GO" id="GO:0004312">
    <property type="term" value="F:fatty acid synthase activity"/>
    <property type="evidence" value="ECO:0007669"/>
    <property type="project" value="UniProtKB-EC"/>
</dbReference>
<reference evidence="17 18" key="1">
    <citation type="journal article" date="2019" name="Sci. Rep.">
        <title>Orb-weaving spider Araneus ventricosus genome elucidates the spidroin gene catalogue.</title>
        <authorList>
            <person name="Kono N."/>
            <person name="Nakamura H."/>
            <person name="Ohtoshi R."/>
            <person name="Moran D.A.P."/>
            <person name="Shinohara A."/>
            <person name="Yoshida Y."/>
            <person name="Fujiwara M."/>
            <person name="Mori M."/>
            <person name="Tomita M."/>
            <person name="Arakawa K."/>
        </authorList>
    </citation>
    <scope>NUCLEOTIDE SEQUENCE [LARGE SCALE GENOMIC DNA]</scope>
</reference>
<comment type="caution">
    <text evidence="17">The sequence shown here is derived from an EMBL/GenBank/DDBJ whole genome shotgun (WGS) entry which is preliminary data.</text>
</comment>
<dbReference type="Pfam" id="PF00975">
    <property type="entry name" value="Thioesterase"/>
    <property type="match status" value="1"/>
</dbReference>
<name>A0A4Y2DVX3_ARAVE</name>
<dbReference type="InterPro" id="IPR009081">
    <property type="entry name" value="PP-bd_ACP"/>
</dbReference>
<evidence type="ECO:0000256" key="2">
    <source>
        <dbReference type="ARBA" id="ARBA00012873"/>
    </source>
</evidence>
<dbReference type="Pfam" id="PF23297">
    <property type="entry name" value="ACP_SdgA_C"/>
    <property type="match status" value="1"/>
</dbReference>
<dbReference type="Gene3D" id="3.40.50.720">
    <property type="entry name" value="NAD(P)-binding Rossmann-like Domain"/>
    <property type="match status" value="1"/>
</dbReference>
<dbReference type="SMART" id="SM00823">
    <property type="entry name" value="PKS_PP"/>
    <property type="match status" value="1"/>
</dbReference>
<dbReference type="EC" id="3.1.2.14" evidence="1"/>
<evidence type="ECO:0000256" key="15">
    <source>
        <dbReference type="SAM" id="MobiDB-lite"/>
    </source>
</evidence>
<dbReference type="InterPro" id="IPR020806">
    <property type="entry name" value="PKS_PP-bd"/>
</dbReference>
<gene>
    <name evidence="17" type="primary">FASN_38</name>
    <name evidence="17" type="ORF">AVEN_55598_1</name>
</gene>
<dbReference type="InterPro" id="IPR050091">
    <property type="entry name" value="PKS_NRPS_Biosynth_Enz"/>
</dbReference>
<keyword evidence="5" id="KW-0444">Lipid biosynthesis</keyword>
<dbReference type="SUPFAM" id="SSF53474">
    <property type="entry name" value="alpha/beta-Hydrolases"/>
    <property type="match status" value="1"/>
</dbReference>
<dbReference type="GO" id="GO:0016297">
    <property type="term" value="F:fatty acyl-[ACP] hydrolase activity"/>
    <property type="evidence" value="ECO:0007669"/>
    <property type="project" value="UniProtKB-EC"/>
</dbReference>
<keyword evidence="8" id="KW-0276">Fatty acid metabolism</keyword>
<feature type="domain" description="Carrier" evidence="16">
    <location>
        <begin position="62"/>
        <end position="142"/>
    </location>
</feature>
<dbReference type="InterPro" id="IPR029058">
    <property type="entry name" value="AB_hydrolase_fold"/>
</dbReference>
<evidence type="ECO:0000256" key="8">
    <source>
        <dbReference type="ARBA" id="ARBA00022832"/>
    </source>
</evidence>
<keyword evidence="4" id="KW-0596">Phosphopantetheine</keyword>
<dbReference type="AlphaFoldDB" id="A0A4Y2DVX3"/>